<evidence type="ECO:0000313" key="5">
    <source>
        <dbReference type="WBParaSite" id="Csp11.Scaffold629.g12854.t1"/>
    </source>
</evidence>
<evidence type="ECO:0000256" key="1">
    <source>
        <dbReference type="PROSITE-ProRule" id="PRU01005"/>
    </source>
</evidence>
<sequence length="249" mass="26153">MFSILVSCILAFSVPQTVFAEISGDLNCTQYNGTFFVYTPSAVACSNAISDASCQVLYPTEDELGYPAAGNNAGRPIACFTTAAETPAPVDPDMKKAALSNCAKTCGFCCSTDDYNCPNAQFPRLNCDTITNAQCLDPNWRTIIAVDCPSACGFCNQGGCVDAVVDCANDRSICQSVGMQEFVNQNCQRTCGRCGSSTGAPGVPGGGCSTYIADSSTSCAAWAANGFCTNNFYTPAQRRSFCATTCRIC</sequence>
<feature type="domain" description="ShKT" evidence="3">
    <location>
        <begin position="208"/>
        <end position="249"/>
    </location>
</feature>
<reference evidence="5" key="1">
    <citation type="submission" date="2016-11" db="UniProtKB">
        <authorList>
            <consortium name="WormBaseParasite"/>
        </authorList>
    </citation>
    <scope>IDENTIFICATION</scope>
</reference>
<organism evidence="4 5">
    <name type="scientific">Caenorhabditis tropicalis</name>
    <dbReference type="NCBI Taxonomy" id="1561998"/>
    <lineage>
        <taxon>Eukaryota</taxon>
        <taxon>Metazoa</taxon>
        <taxon>Ecdysozoa</taxon>
        <taxon>Nematoda</taxon>
        <taxon>Chromadorea</taxon>
        <taxon>Rhabditida</taxon>
        <taxon>Rhabditina</taxon>
        <taxon>Rhabditomorpha</taxon>
        <taxon>Rhabditoidea</taxon>
        <taxon>Rhabditidae</taxon>
        <taxon>Peloderinae</taxon>
        <taxon>Caenorhabditis</taxon>
    </lineage>
</organism>
<name>A0A1I7TXR8_9PELO</name>
<evidence type="ECO:0000259" key="3">
    <source>
        <dbReference type="PROSITE" id="PS51670"/>
    </source>
</evidence>
<proteinExistence type="predicted"/>
<feature type="signal peptide" evidence="2">
    <location>
        <begin position="1"/>
        <end position="20"/>
    </location>
</feature>
<comment type="caution">
    <text evidence="1">Lacks conserved residue(s) required for the propagation of feature annotation.</text>
</comment>
<evidence type="ECO:0000313" key="4">
    <source>
        <dbReference type="Proteomes" id="UP000095282"/>
    </source>
</evidence>
<dbReference type="STRING" id="1561998.A0A1I7TXR8"/>
<protein>
    <submittedName>
        <fullName evidence="5">ShTK domain protein</fullName>
    </submittedName>
</protein>
<dbReference type="Pfam" id="PF01549">
    <property type="entry name" value="ShK"/>
    <property type="match status" value="4"/>
</dbReference>
<feature type="domain" description="ShKT" evidence="3">
    <location>
        <begin position="160"/>
        <end position="194"/>
    </location>
</feature>
<dbReference type="PANTHER" id="PTHR21724">
    <property type="entry name" value="SHKT DOMAIN-CONTAINING PROTEIN"/>
    <property type="match status" value="1"/>
</dbReference>
<dbReference type="PANTHER" id="PTHR21724:SF0">
    <property type="entry name" value="SHKT DOMAIN-CONTAINING PROTEIN"/>
    <property type="match status" value="1"/>
</dbReference>
<accession>A0A1I7TXR8</accession>
<feature type="disulfide bond" evidence="1">
    <location>
        <begin position="160"/>
        <end position="194"/>
    </location>
</feature>
<keyword evidence="1" id="KW-1015">Disulfide bond</keyword>
<keyword evidence="2" id="KW-0732">Signal</keyword>
<keyword evidence="4" id="KW-1185">Reference proteome</keyword>
<evidence type="ECO:0000256" key="2">
    <source>
        <dbReference type="SAM" id="SignalP"/>
    </source>
</evidence>
<dbReference type="Gene3D" id="1.10.10.1940">
    <property type="match status" value="2"/>
</dbReference>
<dbReference type="Proteomes" id="UP000095282">
    <property type="component" value="Unplaced"/>
</dbReference>
<feature type="chain" id="PRO_5009308080" evidence="2">
    <location>
        <begin position="21"/>
        <end position="249"/>
    </location>
</feature>
<dbReference type="InterPro" id="IPR003582">
    <property type="entry name" value="ShKT_dom"/>
</dbReference>
<dbReference type="AlphaFoldDB" id="A0A1I7TXR8"/>
<dbReference type="eggNOG" id="ENOG502R200">
    <property type="taxonomic scope" value="Eukaryota"/>
</dbReference>
<dbReference type="Gene3D" id="1.10.10.1870">
    <property type="entry name" value="ShTK domain-like"/>
    <property type="match status" value="1"/>
</dbReference>
<dbReference type="WBParaSite" id="Csp11.Scaffold629.g12854.t1">
    <property type="protein sequence ID" value="Csp11.Scaffold629.g12854.t1"/>
    <property type="gene ID" value="Csp11.Scaffold629.g12854"/>
</dbReference>
<feature type="domain" description="ShKT" evidence="3">
    <location>
        <begin position="109"/>
        <end position="155"/>
    </location>
</feature>
<dbReference type="SMART" id="SM00254">
    <property type="entry name" value="ShKT"/>
    <property type="match status" value="4"/>
</dbReference>
<dbReference type="PROSITE" id="PS51670">
    <property type="entry name" value="SHKT"/>
    <property type="match status" value="3"/>
</dbReference>